<comment type="caution">
    <text evidence="3">The sequence shown here is derived from an EMBL/GenBank/DDBJ whole genome shotgun (WGS) entry which is preliminary data.</text>
</comment>
<dbReference type="Proteomes" id="UP000016569">
    <property type="component" value="Unassembled WGS sequence"/>
</dbReference>
<dbReference type="PANTHER" id="PTHR46558:SF4">
    <property type="entry name" value="DNA-BIDING PHAGE PROTEIN"/>
    <property type="match status" value="1"/>
</dbReference>
<dbReference type="InterPro" id="IPR001387">
    <property type="entry name" value="Cro/C1-type_HTH"/>
</dbReference>
<protein>
    <recommendedName>
        <fullName evidence="2">HTH cro/C1-type domain-containing protein</fullName>
    </recommendedName>
</protein>
<evidence type="ECO:0000313" key="3">
    <source>
        <dbReference type="EMBL" id="GAD59347.1"/>
    </source>
</evidence>
<keyword evidence="4" id="KW-1185">Reference proteome</keyword>
<evidence type="ECO:0000256" key="1">
    <source>
        <dbReference type="ARBA" id="ARBA00023125"/>
    </source>
</evidence>
<evidence type="ECO:0000259" key="2">
    <source>
        <dbReference type="PROSITE" id="PS50943"/>
    </source>
</evidence>
<dbReference type="InterPro" id="IPR010982">
    <property type="entry name" value="Lambda_DNA-bd_dom_sf"/>
</dbReference>
<dbReference type="EMBL" id="BATC01000024">
    <property type="protein sequence ID" value="GAD59347.1"/>
    <property type="molecule type" value="Genomic_DNA"/>
</dbReference>
<dbReference type="AlphaFoldDB" id="A0A8E0TRB6"/>
<dbReference type="PROSITE" id="PS50943">
    <property type="entry name" value="HTH_CROC1"/>
    <property type="match status" value="1"/>
</dbReference>
<evidence type="ECO:0000313" key="4">
    <source>
        <dbReference type="Proteomes" id="UP000016569"/>
    </source>
</evidence>
<accession>A0A8E0TRB6</accession>
<feature type="domain" description="HTH cro/C1-type" evidence="2">
    <location>
        <begin position="1"/>
        <end position="41"/>
    </location>
</feature>
<reference evidence="4" key="1">
    <citation type="journal article" date="2013" name="Genome Announc.">
        <title>Draft Genome Sequence of the Dimorphic Prosthecate Bacterium Brevundimonas abyssalis TAR-001T.</title>
        <authorList>
            <person name="Tsubouchi T."/>
            <person name="Nishi S."/>
            <person name="Usui K."/>
            <person name="Shimane Y."/>
            <person name="Takaki Y."/>
            <person name="Maruyama T."/>
            <person name="Hatada Y."/>
        </authorList>
    </citation>
    <scope>NUCLEOTIDE SEQUENCE [LARGE SCALE GENOMIC DNA]</scope>
    <source>
        <strain evidence="4">TAR-001</strain>
    </source>
</reference>
<name>A0A8E0TRB6_9CAUL</name>
<dbReference type="SUPFAM" id="SSF47413">
    <property type="entry name" value="lambda repressor-like DNA-binding domains"/>
    <property type="match status" value="1"/>
</dbReference>
<organism evidence="3 4">
    <name type="scientific">Brevundimonas abyssalis TAR-001</name>
    <dbReference type="NCBI Taxonomy" id="1391729"/>
    <lineage>
        <taxon>Bacteria</taxon>
        <taxon>Pseudomonadati</taxon>
        <taxon>Pseudomonadota</taxon>
        <taxon>Alphaproteobacteria</taxon>
        <taxon>Caulobacterales</taxon>
        <taxon>Caulobacteraceae</taxon>
        <taxon>Brevundimonas</taxon>
    </lineage>
</organism>
<dbReference type="GO" id="GO:0003677">
    <property type="term" value="F:DNA binding"/>
    <property type="evidence" value="ECO:0007669"/>
    <property type="project" value="UniProtKB-KW"/>
</dbReference>
<dbReference type="PANTHER" id="PTHR46558">
    <property type="entry name" value="TRACRIPTIONAL REGULATORY PROTEIN-RELATED-RELATED"/>
    <property type="match status" value="1"/>
</dbReference>
<proteinExistence type="predicted"/>
<dbReference type="Pfam" id="PF01381">
    <property type="entry name" value="HTH_3"/>
    <property type="match status" value="1"/>
</dbReference>
<gene>
    <name evidence="3" type="ORF">MBEBAB_1597</name>
</gene>
<sequence length="49" mass="5281">MATRVGVSRNSINSIENGHFDPSLPLAFAIAEAFGCTIEEVFERDPPSS</sequence>
<dbReference type="CDD" id="cd00093">
    <property type="entry name" value="HTH_XRE"/>
    <property type="match status" value="1"/>
</dbReference>
<keyword evidence="1" id="KW-0238">DNA-binding</keyword>
<dbReference type="Gene3D" id="1.10.260.40">
    <property type="entry name" value="lambda repressor-like DNA-binding domains"/>
    <property type="match status" value="1"/>
</dbReference>